<dbReference type="AlphaFoldDB" id="A0AAE6FVD0"/>
<proteinExistence type="predicted"/>
<organism evidence="2 3">
    <name type="scientific">Myxococcus xanthus</name>
    <dbReference type="NCBI Taxonomy" id="34"/>
    <lineage>
        <taxon>Bacteria</taxon>
        <taxon>Pseudomonadati</taxon>
        <taxon>Myxococcota</taxon>
        <taxon>Myxococcia</taxon>
        <taxon>Myxococcales</taxon>
        <taxon>Cystobacterineae</taxon>
        <taxon>Myxococcaceae</taxon>
        <taxon>Myxococcus</taxon>
    </lineage>
</organism>
<gene>
    <name evidence="2" type="ORF">BHS09_02120</name>
</gene>
<sequence>MANRPRVSFPPPPGEQAAMGGASSRPLIGCSRSRPAAVRHQPTGERTMTKLLKTKAVLASLAAGALAFGTACKSDSGATRETTDTTDTSGMGTMSDPNTGTSTDTTTPPGTGGTGMDDPALSPESETVDPNSVDPNADPTLNPGTGGTGAEVDPDMSSEPGTGGAGDVEPLDNTDTDEMDADDDSTLKPGTGGSGMTDPDNRMTPPTPLPETGSTR</sequence>
<feature type="compositionally biased region" description="Polar residues" evidence="1">
    <location>
        <begin position="124"/>
        <end position="134"/>
    </location>
</feature>
<dbReference type="EMBL" id="CP017174">
    <property type="protein sequence ID" value="QDE65897.1"/>
    <property type="molecule type" value="Genomic_DNA"/>
</dbReference>
<name>A0AAE6FVD0_MYXXA</name>
<reference evidence="2 3" key="1">
    <citation type="journal article" date="2019" name="Science">
        <title>Social genes are selection hotspots in kin groups of a soil microbe.</title>
        <authorList>
            <person name="Wielgoss S."/>
            <person name="Wolfensberger R."/>
            <person name="Sun L."/>
            <person name="Fiegna F."/>
            <person name="Velicer G.J."/>
        </authorList>
    </citation>
    <scope>NUCLEOTIDE SEQUENCE [LARGE SCALE GENOMIC DNA]</scope>
    <source>
        <strain evidence="2 3">MC3.5.9c15</strain>
    </source>
</reference>
<evidence type="ECO:0000256" key="1">
    <source>
        <dbReference type="SAM" id="MobiDB-lite"/>
    </source>
</evidence>
<evidence type="ECO:0000313" key="3">
    <source>
        <dbReference type="Proteomes" id="UP000320179"/>
    </source>
</evidence>
<accession>A0AAE6FVD0</accession>
<protein>
    <submittedName>
        <fullName evidence="2">Uncharacterized protein</fullName>
    </submittedName>
</protein>
<evidence type="ECO:0000313" key="2">
    <source>
        <dbReference type="EMBL" id="QDE65897.1"/>
    </source>
</evidence>
<feature type="region of interest" description="Disordered" evidence="1">
    <location>
        <begin position="69"/>
        <end position="216"/>
    </location>
</feature>
<feature type="compositionally biased region" description="Low complexity" evidence="1">
    <location>
        <begin position="85"/>
        <end position="109"/>
    </location>
</feature>
<dbReference type="Proteomes" id="UP000320179">
    <property type="component" value="Chromosome"/>
</dbReference>
<feature type="compositionally biased region" description="Acidic residues" evidence="1">
    <location>
        <begin position="169"/>
        <end position="184"/>
    </location>
</feature>
<feature type="region of interest" description="Disordered" evidence="1">
    <location>
        <begin position="1"/>
        <end position="49"/>
    </location>
</feature>